<name>A0A552Q5H2_9CHRO</name>
<dbReference type="EMBL" id="SFAC01000073">
    <property type="protein sequence ID" value="TRV64480.1"/>
    <property type="molecule type" value="Genomic_DNA"/>
</dbReference>
<evidence type="ECO:0000256" key="1">
    <source>
        <dbReference type="SAM" id="MobiDB-lite"/>
    </source>
</evidence>
<sequence length="80" mass="8835">MQVKRRLAYQDRHSCKRQEAKGGIDNQFLITGFSINPMEGEKGEGSGEVGRGERREGSREVGRGGQREKNCGATLLLISI</sequence>
<feature type="region of interest" description="Disordered" evidence="1">
    <location>
        <begin position="36"/>
        <end position="67"/>
    </location>
</feature>
<proteinExistence type="predicted"/>
<organism evidence="2 3">
    <name type="scientific">Microcystis panniformis Mp_MB_F_20051200_S9</name>
    <dbReference type="NCBI Taxonomy" id="2486223"/>
    <lineage>
        <taxon>Bacteria</taxon>
        <taxon>Bacillati</taxon>
        <taxon>Cyanobacteriota</taxon>
        <taxon>Cyanophyceae</taxon>
        <taxon>Oscillatoriophycideae</taxon>
        <taxon>Chroococcales</taxon>
        <taxon>Microcystaceae</taxon>
        <taxon>Microcystis</taxon>
    </lineage>
</organism>
<evidence type="ECO:0000313" key="3">
    <source>
        <dbReference type="Proteomes" id="UP000317165"/>
    </source>
</evidence>
<dbReference type="Proteomes" id="UP000317165">
    <property type="component" value="Unassembled WGS sequence"/>
</dbReference>
<feature type="compositionally biased region" description="Basic and acidic residues" evidence="1">
    <location>
        <begin position="39"/>
        <end position="67"/>
    </location>
</feature>
<accession>A0A552Q5H2</accession>
<reference evidence="2 3" key="1">
    <citation type="submission" date="2019-01" db="EMBL/GenBank/DDBJ databases">
        <title>Coherence of Microcystis species and biogeography revealed through population genomics.</title>
        <authorList>
            <person name="Perez-Carrascal O.M."/>
            <person name="Terrat Y."/>
            <person name="Giani A."/>
            <person name="Fortin N."/>
            <person name="Tromas N."/>
            <person name="Shapiro B.J."/>
        </authorList>
    </citation>
    <scope>NUCLEOTIDE SEQUENCE [LARGE SCALE GENOMIC DNA]</scope>
    <source>
        <strain evidence="2">Mp_MB_F_20051200_S9</strain>
    </source>
</reference>
<dbReference type="AlphaFoldDB" id="A0A552Q5H2"/>
<comment type="caution">
    <text evidence="2">The sequence shown here is derived from an EMBL/GenBank/DDBJ whole genome shotgun (WGS) entry which is preliminary data.</text>
</comment>
<gene>
    <name evidence="2" type="ORF">EWV53_06340</name>
</gene>
<protein>
    <submittedName>
        <fullName evidence="2">Uncharacterized protein</fullName>
    </submittedName>
</protein>
<evidence type="ECO:0000313" key="2">
    <source>
        <dbReference type="EMBL" id="TRV64480.1"/>
    </source>
</evidence>